<dbReference type="PANTHER" id="PTHR43767">
    <property type="entry name" value="LONG-CHAIN-FATTY-ACID--COA LIGASE"/>
    <property type="match status" value="1"/>
</dbReference>
<dbReference type="EMBL" id="JAAKZY010000058">
    <property type="protein sequence ID" value="NGO09764.1"/>
    <property type="molecule type" value="Genomic_DNA"/>
</dbReference>
<dbReference type="GO" id="GO:0016878">
    <property type="term" value="F:acid-thiol ligase activity"/>
    <property type="evidence" value="ECO:0007669"/>
    <property type="project" value="UniProtKB-ARBA"/>
</dbReference>
<dbReference type="Proteomes" id="UP000472335">
    <property type="component" value="Unassembled WGS sequence"/>
</dbReference>
<name>A0A6G4V7G4_9ACTN</name>
<feature type="domain" description="AMP-dependent synthetase/ligase" evidence="1">
    <location>
        <begin position="18"/>
        <end position="378"/>
    </location>
</feature>
<evidence type="ECO:0000259" key="2">
    <source>
        <dbReference type="Pfam" id="PF13193"/>
    </source>
</evidence>
<evidence type="ECO:0000313" key="3">
    <source>
        <dbReference type="EMBL" id="NGO09764.1"/>
    </source>
</evidence>
<dbReference type="Pfam" id="PF00501">
    <property type="entry name" value="AMP-binding"/>
    <property type="match status" value="1"/>
</dbReference>
<dbReference type="Pfam" id="PF13193">
    <property type="entry name" value="AMP-binding_C"/>
    <property type="match status" value="1"/>
</dbReference>
<dbReference type="PANTHER" id="PTHR43767:SF1">
    <property type="entry name" value="NONRIBOSOMAL PEPTIDE SYNTHASE PES1 (EUROFUNG)-RELATED"/>
    <property type="match status" value="1"/>
</dbReference>
<dbReference type="AlphaFoldDB" id="A0A6G4V7G4"/>
<gene>
    <name evidence="3" type="ORF">G5C60_19695</name>
</gene>
<feature type="domain" description="AMP-binding enzyme C-terminal" evidence="2">
    <location>
        <begin position="428"/>
        <end position="500"/>
    </location>
</feature>
<dbReference type="InterPro" id="IPR025110">
    <property type="entry name" value="AMP-bd_C"/>
</dbReference>
<dbReference type="InterPro" id="IPR042099">
    <property type="entry name" value="ANL_N_sf"/>
</dbReference>
<organism evidence="3 4">
    <name type="scientific">Streptomyces scabichelini</name>
    <dbReference type="NCBI Taxonomy" id="2711217"/>
    <lineage>
        <taxon>Bacteria</taxon>
        <taxon>Bacillati</taxon>
        <taxon>Actinomycetota</taxon>
        <taxon>Actinomycetes</taxon>
        <taxon>Kitasatosporales</taxon>
        <taxon>Streptomycetaceae</taxon>
        <taxon>Streptomyces</taxon>
    </lineage>
</organism>
<sequence>MSSVNHARRLTFGDLIREHRRSYPDAIALVDGEVRLTWPELDERTNRLADALTVAGVGPGDRILWLGQNSFRIWELLGAAAKTGAMVCPGYWRWAAPEMAYAIEDFDPRVIVWQDEEIGDTVAKARAELGSDHRALWLRHDAEGEGEGTYESFLATGSPEDPQIDVDPDSALLVIYTAAISGRQSGSMLSHRNLLAMGASAAWMGDIGQETAFLGAGPMFHIGNYQFWGVPAFVHGGKNVVVRRVIAEELLPLLAAERCTHAYLMPPTIAQLVALNREAGHDLSHLRASVAAPVWEGTVPTDTSRFTRNGGGEGRGYGQTEVTGFAVTGAYGGTGAGNAGRPGPFTAVRILDSGGKECAVGEAGEICVRGDLVHLGYWNRPEINEERFRFGWWHTTDLGRREADGTISFLGTTTRMLKSAAENIFPAEVENCIESHPAVKEAAVIGVPNERWAQDVKAVVVLRDDTEVTAEEIIEHCRARIASYKKPKTVEFIDALPRTGGYAKDYDALDARFGGGGYPGGDTLGAGR</sequence>
<protein>
    <submittedName>
        <fullName evidence="3">AMP-binding protein</fullName>
    </submittedName>
</protein>
<dbReference type="SUPFAM" id="SSF56801">
    <property type="entry name" value="Acetyl-CoA synthetase-like"/>
    <property type="match status" value="1"/>
</dbReference>
<comment type="caution">
    <text evidence="3">The sequence shown here is derived from an EMBL/GenBank/DDBJ whole genome shotgun (WGS) entry which is preliminary data.</text>
</comment>
<dbReference type="InterPro" id="IPR045851">
    <property type="entry name" value="AMP-bd_C_sf"/>
</dbReference>
<dbReference type="InterPro" id="IPR050237">
    <property type="entry name" value="ATP-dep_AMP-bd_enzyme"/>
</dbReference>
<proteinExistence type="predicted"/>
<reference evidence="3 4" key="1">
    <citation type="submission" date="2020-02" db="EMBL/GenBank/DDBJ databases">
        <title>Whole-genome analyses of novel actinobacteria.</title>
        <authorList>
            <person name="Sahin N."/>
            <person name="Gencbay T."/>
        </authorList>
    </citation>
    <scope>NUCLEOTIDE SEQUENCE [LARGE SCALE GENOMIC DNA]</scope>
    <source>
        <strain evidence="3 4">HC44</strain>
    </source>
</reference>
<keyword evidence="4" id="KW-1185">Reference proteome</keyword>
<evidence type="ECO:0000259" key="1">
    <source>
        <dbReference type="Pfam" id="PF00501"/>
    </source>
</evidence>
<accession>A0A6G4V7G4</accession>
<evidence type="ECO:0000313" key="4">
    <source>
        <dbReference type="Proteomes" id="UP000472335"/>
    </source>
</evidence>
<dbReference type="Gene3D" id="3.30.300.30">
    <property type="match status" value="1"/>
</dbReference>
<dbReference type="Gene3D" id="3.40.50.12780">
    <property type="entry name" value="N-terminal domain of ligase-like"/>
    <property type="match status" value="1"/>
</dbReference>
<dbReference type="InterPro" id="IPR000873">
    <property type="entry name" value="AMP-dep_synth/lig_dom"/>
</dbReference>